<keyword evidence="2" id="KW-0732">Signal</keyword>
<feature type="compositionally biased region" description="Basic and acidic residues" evidence="1">
    <location>
        <begin position="108"/>
        <end position="117"/>
    </location>
</feature>
<accession>C4WWN0</accession>
<organism evidence="3">
    <name type="scientific">Acyrthosiphon pisum</name>
    <name type="common">Pea aphid</name>
    <dbReference type="NCBI Taxonomy" id="7029"/>
    <lineage>
        <taxon>Eukaryota</taxon>
        <taxon>Metazoa</taxon>
        <taxon>Ecdysozoa</taxon>
        <taxon>Arthropoda</taxon>
        <taxon>Hexapoda</taxon>
        <taxon>Insecta</taxon>
        <taxon>Pterygota</taxon>
        <taxon>Neoptera</taxon>
        <taxon>Paraneoptera</taxon>
        <taxon>Hemiptera</taxon>
        <taxon>Sternorrhyncha</taxon>
        <taxon>Aphidomorpha</taxon>
        <taxon>Aphidoidea</taxon>
        <taxon>Aphididae</taxon>
        <taxon>Macrosiphini</taxon>
        <taxon>Acyrthosiphon</taxon>
    </lineage>
</organism>
<feature type="signal peptide" evidence="2">
    <location>
        <begin position="1"/>
        <end position="26"/>
    </location>
</feature>
<sequence length="177" mass="19095">MDSAGSTRHPLAVATIALAISLGCAAAVYGGTGHSPGNTAASAPSSLLTKLPQPQLPKFPVIYTYGKHRPPRPPTTNPPTTPRNKQQESQRPPQKPSKPLQKRPPKPTVDKRPDGRDPYQASANASVTTSPRPKLETTTQDRAIITVPLKSCPEGQRMSPDRICRPKFPDPEDDEPK</sequence>
<feature type="compositionally biased region" description="Low complexity" evidence="1">
    <location>
        <begin position="44"/>
        <end position="58"/>
    </location>
</feature>
<proteinExistence type="evidence at transcript level"/>
<reference evidence="3" key="1">
    <citation type="submission" date="2009-06" db="EMBL/GenBank/DDBJ databases">
        <title>A full-length cDNA resource of the pea aphid, Acyrthosiphon pisum.</title>
        <authorList>
            <person name="Shigenobu S."/>
            <person name="Nakabachi A."/>
            <person name="Richards S."/>
        </authorList>
    </citation>
    <scope>NUCLEOTIDE SEQUENCE</scope>
    <source>
        <strain evidence="3">LSR1</strain>
        <tissue evidence="3">Whole body</tissue>
    </source>
</reference>
<evidence type="ECO:0000256" key="2">
    <source>
        <dbReference type="SAM" id="SignalP"/>
    </source>
</evidence>
<feature type="compositionally biased region" description="Polar residues" evidence="1">
    <location>
        <begin position="121"/>
        <end position="141"/>
    </location>
</feature>
<dbReference type="AlphaFoldDB" id="C4WWN0"/>
<feature type="compositionally biased region" description="Basic and acidic residues" evidence="1">
    <location>
        <begin position="159"/>
        <end position="170"/>
    </location>
</feature>
<evidence type="ECO:0000313" key="3">
    <source>
        <dbReference type="EMBL" id="BAH72300.1"/>
    </source>
</evidence>
<feature type="compositionally biased region" description="Pro residues" evidence="1">
    <location>
        <begin position="72"/>
        <end position="81"/>
    </location>
</feature>
<gene>
    <name evidence="3" type="primary">ACYPI25566</name>
</gene>
<evidence type="ECO:0000256" key="1">
    <source>
        <dbReference type="SAM" id="MobiDB-lite"/>
    </source>
</evidence>
<protein>
    <submittedName>
        <fullName evidence="3">ACYPI25566 protein</fullName>
    </submittedName>
</protein>
<dbReference type="OrthoDB" id="6628036at2759"/>
<feature type="region of interest" description="Disordered" evidence="1">
    <location>
        <begin position="29"/>
        <end position="177"/>
    </location>
</feature>
<name>C4WWN0_ACYPI</name>
<feature type="chain" id="PRO_5002943988" evidence="2">
    <location>
        <begin position="27"/>
        <end position="177"/>
    </location>
</feature>
<dbReference type="EMBL" id="AK342165">
    <property type="protein sequence ID" value="BAH72300.1"/>
    <property type="molecule type" value="mRNA"/>
</dbReference>